<proteinExistence type="predicted"/>
<keyword evidence="1" id="KW-0175">Coiled coil</keyword>
<gene>
    <name evidence="2" type="ORF">SAMN05446037_104919</name>
</gene>
<dbReference type="AlphaFoldDB" id="A0A239KL05"/>
<sequence length="438" mass="49366">MYNLLQKSYKRNKKIENAYEEMKRSQDNEMAKLNSSSNQSIQKQVATDIGYFGTFDKTWEILDKTSKYTSQVIYRDITKIPDNFSTTSVDGGKVFAKGVLKGTSSIVGTGMNIYTLYSDDSSFKRALAITDLIGDSVGLIFPPASIFTSSVNYFGSMIYDNVSDSTQEKMNDFTLKYLEGPMNRMIQKRQQAMAELLNHPDARIEGKRIVKGYKSHERVELYDKAKASLAEKGISIEGPMTMMKNILNKATEKQVKRIQKQLNDPDARIEGKRIVKGHKSHERVELYDKAQASLAEKGISIEGPMTMMKNMLNKATEKQVNRMQEQLSQPGARIVGNRIDTKNNVHERSSQRRRNQKKNASVLDLYNPTTTDRDKIYASRHGELVGKQPATSPNNYSVNNNNSFVVNITGMNKTTAEIANELVPKLKYSLANMSLAAL</sequence>
<evidence type="ECO:0000313" key="2">
    <source>
        <dbReference type="EMBL" id="SNT18680.1"/>
    </source>
</evidence>
<name>A0A239KL05_9FIRM</name>
<evidence type="ECO:0000256" key="1">
    <source>
        <dbReference type="SAM" id="Coils"/>
    </source>
</evidence>
<protein>
    <submittedName>
        <fullName evidence="2">Uncharacterized protein</fullName>
    </submittedName>
</protein>
<evidence type="ECO:0000313" key="3">
    <source>
        <dbReference type="Proteomes" id="UP000198304"/>
    </source>
</evidence>
<feature type="coiled-coil region" evidence="1">
    <location>
        <begin position="5"/>
        <end position="32"/>
    </location>
</feature>
<keyword evidence="3" id="KW-1185">Reference proteome</keyword>
<organism evidence="2 3">
    <name type="scientific">Anaerovirgula multivorans</name>
    <dbReference type="NCBI Taxonomy" id="312168"/>
    <lineage>
        <taxon>Bacteria</taxon>
        <taxon>Bacillati</taxon>
        <taxon>Bacillota</taxon>
        <taxon>Clostridia</taxon>
        <taxon>Peptostreptococcales</taxon>
        <taxon>Natronincolaceae</taxon>
        <taxon>Anaerovirgula</taxon>
    </lineage>
</organism>
<dbReference type="EMBL" id="FZOJ01000049">
    <property type="protein sequence ID" value="SNT18680.1"/>
    <property type="molecule type" value="Genomic_DNA"/>
</dbReference>
<accession>A0A239KL05</accession>
<reference evidence="2 3" key="1">
    <citation type="submission" date="2017-06" db="EMBL/GenBank/DDBJ databases">
        <authorList>
            <person name="Kim H.J."/>
            <person name="Triplett B.A."/>
        </authorList>
    </citation>
    <scope>NUCLEOTIDE SEQUENCE [LARGE SCALE GENOMIC DNA]</scope>
    <source>
        <strain evidence="2 3">SCA</strain>
    </source>
</reference>
<dbReference type="Proteomes" id="UP000198304">
    <property type="component" value="Unassembled WGS sequence"/>
</dbReference>